<evidence type="ECO:0008006" key="11">
    <source>
        <dbReference type="Google" id="ProtNLM"/>
    </source>
</evidence>
<feature type="transmembrane region" description="Helical" evidence="8">
    <location>
        <begin position="223"/>
        <end position="242"/>
    </location>
</feature>
<dbReference type="PANTHER" id="PTHR30574:SF1">
    <property type="entry name" value="SULPHUR TRANSPORT DOMAIN-CONTAINING PROTEIN"/>
    <property type="match status" value="1"/>
</dbReference>
<organism evidence="9 10">
    <name type="scientific">Kwoniella shivajii</name>
    <dbReference type="NCBI Taxonomy" id="564305"/>
    <lineage>
        <taxon>Eukaryota</taxon>
        <taxon>Fungi</taxon>
        <taxon>Dikarya</taxon>
        <taxon>Basidiomycota</taxon>
        <taxon>Agaricomycotina</taxon>
        <taxon>Tremellomycetes</taxon>
        <taxon>Tremellales</taxon>
        <taxon>Cryptococcaceae</taxon>
        <taxon>Kwoniella</taxon>
    </lineage>
</organism>
<dbReference type="PANTHER" id="PTHR30574">
    <property type="entry name" value="INNER MEMBRANE PROTEIN YEDE"/>
    <property type="match status" value="1"/>
</dbReference>
<feature type="transmembrane region" description="Helical" evidence="8">
    <location>
        <begin position="157"/>
        <end position="177"/>
    </location>
</feature>
<evidence type="ECO:0000256" key="5">
    <source>
        <dbReference type="ARBA" id="ARBA00022692"/>
    </source>
</evidence>
<keyword evidence="3" id="KW-1003">Cell membrane</keyword>
<keyword evidence="2" id="KW-0813">Transport</keyword>
<dbReference type="InterPro" id="IPR046513">
    <property type="entry name" value="DUF6691"/>
</dbReference>
<evidence type="ECO:0000313" key="9">
    <source>
        <dbReference type="EMBL" id="WRT64287.1"/>
    </source>
</evidence>
<dbReference type="EMBL" id="CP141881">
    <property type="protein sequence ID" value="WRT64287.1"/>
    <property type="molecule type" value="Genomic_DNA"/>
</dbReference>
<dbReference type="GeneID" id="87953349"/>
<feature type="transmembrane region" description="Helical" evidence="8">
    <location>
        <begin position="308"/>
        <end position="326"/>
    </location>
</feature>
<keyword evidence="7 8" id="KW-0472">Membrane</keyword>
<dbReference type="Proteomes" id="UP001329825">
    <property type="component" value="Chromosome 1"/>
</dbReference>
<sequence>MFTPVQTFLGGLLLHFSTSSLLENTGRVFGISGILQGAVLGAHDKWQFSILGGLLAGPIISHVTGLQTLFPGTGPETIAQIGLERIILAGTLVGFGTRLGSGCTSGHMLCGVSRLSPRSLLATMLFFTTAVITANLSPPPISSSVAYALEIPSRTTAAVLLAVVAGAALVHSRLALLNDQLKQLPFILCGITFSLGLSVSGMSDPAKVQGFLQLFNIRKFDPSLALILVGGVFPNAIHYARMEKKARLPWETWNVPSRTDVDWQLIIGSLIFGVGWGLTAICPGPALVCLSETVYRWVIHDTTLPSDALTNIVTFTCAVILSMALGSKIPRPKA</sequence>
<keyword evidence="10" id="KW-1185">Reference proteome</keyword>
<feature type="transmembrane region" description="Helical" evidence="8">
    <location>
        <begin position="184"/>
        <end position="203"/>
    </location>
</feature>
<evidence type="ECO:0000256" key="2">
    <source>
        <dbReference type="ARBA" id="ARBA00022448"/>
    </source>
</evidence>
<evidence type="ECO:0000256" key="8">
    <source>
        <dbReference type="SAM" id="Phobius"/>
    </source>
</evidence>
<reference evidence="9 10" key="1">
    <citation type="submission" date="2024-01" db="EMBL/GenBank/DDBJ databases">
        <title>Comparative genomics of Cryptococcus and Kwoniella reveals pathogenesis evolution and contrasting modes of karyotype evolution via chromosome fusion or intercentromeric recombination.</title>
        <authorList>
            <person name="Coelho M.A."/>
            <person name="David-Palma M."/>
            <person name="Shea T."/>
            <person name="Bowers K."/>
            <person name="McGinley-Smith S."/>
            <person name="Mohammad A.W."/>
            <person name="Gnirke A."/>
            <person name="Yurkov A.M."/>
            <person name="Nowrousian M."/>
            <person name="Sun S."/>
            <person name="Cuomo C.A."/>
            <person name="Heitman J."/>
        </authorList>
    </citation>
    <scope>NUCLEOTIDE SEQUENCE [LARGE SCALE GENOMIC DNA]</scope>
    <source>
        <strain evidence="9">CBS 11374</strain>
    </source>
</reference>
<dbReference type="Pfam" id="PF20398">
    <property type="entry name" value="DUF6691"/>
    <property type="match status" value="1"/>
</dbReference>
<evidence type="ECO:0000256" key="3">
    <source>
        <dbReference type="ARBA" id="ARBA00022475"/>
    </source>
</evidence>
<keyword evidence="6 8" id="KW-1133">Transmembrane helix</keyword>
<keyword evidence="4" id="KW-0997">Cell inner membrane</keyword>
<name>A0ABZ1CVI9_9TREE</name>
<dbReference type="RefSeq" id="XP_062789027.1">
    <property type="nucleotide sequence ID" value="XM_062932976.1"/>
</dbReference>
<protein>
    <recommendedName>
        <fullName evidence="11">Sulphur transport domain-containing protein</fullName>
    </recommendedName>
</protein>
<evidence type="ECO:0000313" key="10">
    <source>
        <dbReference type="Proteomes" id="UP001329825"/>
    </source>
</evidence>
<feature type="transmembrane region" description="Helical" evidence="8">
    <location>
        <begin position="263"/>
        <end position="288"/>
    </location>
</feature>
<evidence type="ECO:0000256" key="1">
    <source>
        <dbReference type="ARBA" id="ARBA00004429"/>
    </source>
</evidence>
<keyword evidence="5 8" id="KW-0812">Transmembrane</keyword>
<comment type="subcellular location">
    <subcellularLocation>
        <location evidence="1">Cell inner membrane</location>
        <topology evidence="1">Multi-pass membrane protein</topology>
    </subcellularLocation>
</comment>
<proteinExistence type="predicted"/>
<dbReference type="InterPro" id="IPR007272">
    <property type="entry name" value="Sulf_transp_TsuA/YedE"/>
</dbReference>
<gene>
    <name evidence="9" type="ORF">IL334_001218</name>
</gene>
<accession>A0ABZ1CVI9</accession>
<evidence type="ECO:0000256" key="4">
    <source>
        <dbReference type="ARBA" id="ARBA00022519"/>
    </source>
</evidence>
<evidence type="ECO:0000256" key="7">
    <source>
        <dbReference type="ARBA" id="ARBA00023136"/>
    </source>
</evidence>
<evidence type="ECO:0000256" key="6">
    <source>
        <dbReference type="ARBA" id="ARBA00022989"/>
    </source>
</evidence>